<evidence type="ECO:0000313" key="1">
    <source>
        <dbReference type="EMBL" id="NGN44788.1"/>
    </source>
</evidence>
<keyword evidence="2" id="KW-1185">Reference proteome</keyword>
<dbReference type="EMBL" id="JAAKZG010000019">
    <property type="protein sequence ID" value="NGN44788.1"/>
    <property type="molecule type" value="Genomic_DNA"/>
</dbReference>
<sequence length="60" mass="6691">MDTDDVVAVMSGDDVHPAATAAIAEQKNAILIERRLRVAIKCSLKLNQEYLDAYDRDMII</sequence>
<gene>
    <name evidence="1" type="ORF">G6N74_27400</name>
</gene>
<organism evidence="1 2">
    <name type="scientific">Mesorhizobium zhangyense</name>
    <dbReference type="NCBI Taxonomy" id="1776730"/>
    <lineage>
        <taxon>Bacteria</taxon>
        <taxon>Pseudomonadati</taxon>
        <taxon>Pseudomonadota</taxon>
        <taxon>Alphaproteobacteria</taxon>
        <taxon>Hyphomicrobiales</taxon>
        <taxon>Phyllobacteriaceae</taxon>
        <taxon>Mesorhizobium</taxon>
    </lineage>
</organism>
<name>A0A7C9VHR8_9HYPH</name>
<dbReference type="RefSeq" id="WP_165121162.1">
    <property type="nucleotide sequence ID" value="NZ_JAAKZG010000019.1"/>
</dbReference>
<dbReference type="Proteomes" id="UP000481252">
    <property type="component" value="Unassembled WGS sequence"/>
</dbReference>
<reference evidence="1 2" key="1">
    <citation type="submission" date="2020-02" db="EMBL/GenBank/DDBJ databases">
        <title>Genome sequence of the type strain CGMCC 1.15528 of Mesorhizobium zhangyense.</title>
        <authorList>
            <person name="Gao J."/>
            <person name="Sun J."/>
        </authorList>
    </citation>
    <scope>NUCLEOTIDE SEQUENCE [LARGE SCALE GENOMIC DNA]</scope>
    <source>
        <strain evidence="1 2">CGMCC 1.15528</strain>
    </source>
</reference>
<protein>
    <submittedName>
        <fullName evidence="1">Uncharacterized protein</fullName>
    </submittedName>
</protein>
<comment type="caution">
    <text evidence="1">The sequence shown here is derived from an EMBL/GenBank/DDBJ whole genome shotgun (WGS) entry which is preliminary data.</text>
</comment>
<dbReference type="AlphaFoldDB" id="A0A7C9VHR8"/>
<accession>A0A7C9VHR8</accession>
<evidence type="ECO:0000313" key="2">
    <source>
        <dbReference type="Proteomes" id="UP000481252"/>
    </source>
</evidence>
<proteinExistence type="predicted"/>